<evidence type="ECO:0000256" key="1">
    <source>
        <dbReference type="ARBA" id="ARBA00000085"/>
    </source>
</evidence>
<dbReference type="Gene3D" id="6.10.340.10">
    <property type="match status" value="1"/>
</dbReference>
<keyword evidence="10 11" id="KW-0472">Membrane</keyword>
<keyword evidence="14" id="KW-0067">ATP-binding</keyword>
<organism evidence="14 15">
    <name type="scientific">Uliginosibacterium sediminicola</name>
    <dbReference type="NCBI Taxonomy" id="2024550"/>
    <lineage>
        <taxon>Bacteria</taxon>
        <taxon>Pseudomonadati</taxon>
        <taxon>Pseudomonadota</taxon>
        <taxon>Betaproteobacteria</taxon>
        <taxon>Rhodocyclales</taxon>
        <taxon>Zoogloeaceae</taxon>
        <taxon>Uliginosibacterium</taxon>
    </lineage>
</organism>
<sequence length="466" mass="51175">MLARITVSTRLFIAVLAVSAAAVIAAGIGSHHSFKHGFVGYLNQLAVDGMNQALPRLTVAYQERGSWDFLREQPRLWIRVMLRGLSPDLRDDTAPPESDLTGAFLRMTLLDADRRFVIGYHGSDEGDRIELPVKFGEQTVGWLTLMPFQNVTEMGAKRFAADQLSAHRLIVLLVILFAGLIAWWVSHAVMGPIRQVARATHELAGGNYARRVPEFGKDEVGQLAHDFNHLAATLERNEAMRREFMADIAHELRTPLGILHGELEALEDGIRPFGREALSSLQGEVAQLSKLVTDLNDLALTDVAALAYRKEDMDLVRCVAEVLERIAPRLAQCQLQLQCVLPEQPLPVFADAGRIRQLLHNLLENCCRYTDPGGMVRIQLSVNALRQAVLSCEDSAPGVAVAVLPRLFDRFYRAELSRNRASGGSGLGLAICRNIVLAHDGEIEAAAAELGGIAITIRLPLAPSKT</sequence>
<dbReference type="GO" id="GO:0005524">
    <property type="term" value="F:ATP binding"/>
    <property type="evidence" value="ECO:0007669"/>
    <property type="project" value="UniProtKB-KW"/>
</dbReference>
<dbReference type="PRINTS" id="PR00344">
    <property type="entry name" value="BCTRLSENSOR"/>
</dbReference>
<dbReference type="InterPro" id="IPR003594">
    <property type="entry name" value="HATPase_dom"/>
</dbReference>
<evidence type="ECO:0000259" key="13">
    <source>
        <dbReference type="PROSITE" id="PS50885"/>
    </source>
</evidence>
<proteinExistence type="predicted"/>
<evidence type="ECO:0000256" key="4">
    <source>
        <dbReference type="ARBA" id="ARBA00022553"/>
    </source>
</evidence>
<dbReference type="RefSeq" id="WP_345918813.1">
    <property type="nucleotide sequence ID" value="NZ_JBDIVE010000002.1"/>
</dbReference>
<comment type="catalytic activity">
    <reaction evidence="1">
        <text>ATP + protein L-histidine = ADP + protein N-phospho-L-histidine.</text>
        <dbReference type="EC" id="2.7.13.3"/>
    </reaction>
</comment>
<dbReference type="PROSITE" id="PS50109">
    <property type="entry name" value="HIS_KIN"/>
    <property type="match status" value="1"/>
</dbReference>
<dbReference type="InterPro" id="IPR003660">
    <property type="entry name" value="HAMP_dom"/>
</dbReference>
<reference evidence="14 15" key="1">
    <citation type="journal article" date="2018" name="Int. J. Syst. Evol. Microbiol.">
        <title>Uliginosibacterium sediminicola sp. nov., isolated from freshwater sediment.</title>
        <authorList>
            <person name="Hwang W.M."/>
            <person name="Kim S.M."/>
            <person name="Kang K."/>
            <person name="Ahn T.Y."/>
        </authorList>
    </citation>
    <scope>NUCLEOTIDE SEQUENCE [LARGE SCALE GENOMIC DNA]</scope>
    <source>
        <strain evidence="14 15">M1-21</strain>
    </source>
</reference>
<dbReference type="Pfam" id="PF02518">
    <property type="entry name" value="HATPase_c"/>
    <property type="match status" value="1"/>
</dbReference>
<dbReference type="InterPro" id="IPR004358">
    <property type="entry name" value="Sig_transdc_His_kin-like_C"/>
</dbReference>
<keyword evidence="15" id="KW-1185">Reference proteome</keyword>
<name>A0ABU9YWG4_9RHOO</name>
<dbReference type="CDD" id="cd06225">
    <property type="entry name" value="HAMP"/>
    <property type="match status" value="1"/>
</dbReference>
<keyword evidence="5" id="KW-0808">Transferase</keyword>
<dbReference type="Proteomes" id="UP001410394">
    <property type="component" value="Unassembled WGS sequence"/>
</dbReference>
<evidence type="ECO:0000256" key="11">
    <source>
        <dbReference type="SAM" id="Phobius"/>
    </source>
</evidence>
<protein>
    <recommendedName>
        <fullName evidence="3">histidine kinase</fullName>
        <ecNumber evidence="3">2.7.13.3</ecNumber>
    </recommendedName>
</protein>
<dbReference type="SUPFAM" id="SSF47384">
    <property type="entry name" value="Homodimeric domain of signal transducing histidine kinase"/>
    <property type="match status" value="1"/>
</dbReference>
<dbReference type="Gene3D" id="3.30.565.10">
    <property type="entry name" value="Histidine kinase-like ATPase, C-terminal domain"/>
    <property type="match status" value="1"/>
</dbReference>
<evidence type="ECO:0000256" key="8">
    <source>
        <dbReference type="ARBA" id="ARBA00022989"/>
    </source>
</evidence>
<keyword evidence="6 11" id="KW-0812">Transmembrane</keyword>
<evidence type="ECO:0000313" key="14">
    <source>
        <dbReference type="EMBL" id="MEN3068050.1"/>
    </source>
</evidence>
<keyword evidence="7" id="KW-0418">Kinase</keyword>
<keyword evidence="9" id="KW-0902">Two-component regulatory system</keyword>
<keyword evidence="8 11" id="KW-1133">Transmembrane helix</keyword>
<evidence type="ECO:0000256" key="3">
    <source>
        <dbReference type="ARBA" id="ARBA00012438"/>
    </source>
</evidence>
<dbReference type="EC" id="2.7.13.3" evidence="3"/>
<dbReference type="Pfam" id="PF00512">
    <property type="entry name" value="HisKA"/>
    <property type="match status" value="1"/>
</dbReference>
<dbReference type="SUPFAM" id="SSF158472">
    <property type="entry name" value="HAMP domain-like"/>
    <property type="match status" value="1"/>
</dbReference>
<dbReference type="Gene3D" id="1.10.287.130">
    <property type="match status" value="1"/>
</dbReference>
<dbReference type="PANTHER" id="PTHR45436">
    <property type="entry name" value="SENSOR HISTIDINE KINASE YKOH"/>
    <property type="match status" value="1"/>
</dbReference>
<evidence type="ECO:0000256" key="9">
    <source>
        <dbReference type="ARBA" id="ARBA00023012"/>
    </source>
</evidence>
<evidence type="ECO:0000256" key="6">
    <source>
        <dbReference type="ARBA" id="ARBA00022692"/>
    </source>
</evidence>
<dbReference type="EMBL" id="JBDIVE010000002">
    <property type="protein sequence ID" value="MEN3068050.1"/>
    <property type="molecule type" value="Genomic_DNA"/>
</dbReference>
<dbReference type="SMART" id="SM00387">
    <property type="entry name" value="HATPase_c"/>
    <property type="match status" value="1"/>
</dbReference>
<evidence type="ECO:0000256" key="7">
    <source>
        <dbReference type="ARBA" id="ARBA00022777"/>
    </source>
</evidence>
<evidence type="ECO:0000256" key="5">
    <source>
        <dbReference type="ARBA" id="ARBA00022679"/>
    </source>
</evidence>
<dbReference type="SUPFAM" id="SSF55874">
    <property type="entry name" value="ATPase domain of HSP90 chaperone/DNA topoisomerase II/histidine kinase"/>
    <property type="match status" value="1"/>
</dbReference>
<dbReference type="InterPro" id="IPR036890">
    <property type="entry name" value="HATPase_C_sf"/>
</dbReference>
<accession>A0ABU9YWG4</accession>
<dbReference type="PANTHER" id="PTHR45436:SF5">
    <property type="entry name" value="SENSOR HISTIDINE KINASE TRCS"/>
    <property type="match status" value="1"/>
</dbReference>
<evidence type="ECO:0000259" key="12">
    <source>
        <dbReference type="PROSITE" id="PS50109"/>
    </source>
</evidence>
<evidence type="ECO:0000256" key="2">
    <source>
        <dbReference type="ARBA" id="ARBA00004370"/>
    </source>
</evidence>
<dbReference type="CDD" id="cd00082">
    <property type="entry name" value="HisKA"/>
    <property type="match status" value="1"/>
</dbReference>
<dbReference type="InterPro" id="IPR003661">
    <property type="entry name" value="HisK_dim/P_dom"/>
</dbReference>
<keyword evidence="14" id="KW-0547">Nucleotide-binding</keyword>
<comment type="subcellular location">
    <subcellularLocation>
        <location evidence="2">Membrane</location>
    </subcellularLocation>
</comment>
<dbReference type="InterPro" id="IPR036097">
    <property type="entry name" value="HisK_dim/P_sf"/>
</dbReference>
<dbReference type="Pfam" id="PF00672">
    <property type="entry name" value="HAMP"/>
    <property type="match status" value="1"/>
</dbReference>
<dbReference type="SMART" id="SM00304">
    <property type="entry name" value="HAMP"/>
    <property type="match status" value="1"/>
</dbReference>
<comment type="caution">
    <text evidence="14">The sequence shown here is derived from an EMBL/GenBank/DDBJ whole genome shotgun (WGS) entry which is preliminary data.</text>
</comment>
<dbReference type="InterPro" id="IPR050428">
    <property type="entry name" value="TCS_sensor_his_kinase"/>
</dbReference>
<gene>
    <name evidence="14" type="ORF">ABDB84_06130</name>
</gene>
<evidence type="ECO:0000256" key="10">
    <source>
        <dbReference type="ARBA" id="ARBA00023136"/>
    </source>
</evidence>
<dbReference type="SMART" id="SM00388">
    <property type="entry name" value="HisKA"/>
    <property type="match status" value="1"/>
</dbReference>
<feature type="domain" description="HAMP" evidence="13">
    <location>
        <begin position="187"/>
        <end position="239"/>
    </location>
</feature>
<evidence type="ECO:0000313" key="15">
    <source>
        <dbReference type="Proteomes" id="UP001410394"/>
    </source>
</evidence>
<dbReference type="InterPro" id="IPR005467">
    <property type="entry name" value="His_kinase_dom"/>
</dbReference>
<dbReference type="PROSITE" id="PS50885">
    <property type="entry name" value="HAMP"/>
    <property type="match status" value="1"/>
</dbReference>
<feature type="domain" description="Histidine kinase" evidence="12">
    <location>
        <begin position="247"/>
        <end position="463"/>
    </location>
</feature>
<feature type="transmembrane region" description="Helical" evidence="11">
    <location>
        <begin position="166"/>
        <end position="185"/>
    </location>
</feature>
<keyword evidence="4" id="KW-0597">Phosphoprotein</keyword>